<feature type="compositionally biased region" description="Basic and acidic residues" evidence="1">
    <location>
        <begin position="493"/>
        <end position="514"/>
    </location>
</feature>
<gene>
    <name evidence="2" type="ORF">BDV96DRAFT_42207</name>
</gene>
<feature type="region of interest" description="Disordered" evidence="1">
    <location>
        <begin position="236"/>
        <end position="315"/>
    </location>
</feature>
<feature type="compositionally biased region" description="Polar residues" evidence="1">
    <location>
        <begin position="515"/>
        <end position="536"/>
    </location>
</feature>
<dbReference type="Proteomes" id="UP000799770">
    <property type="component" value="Unassembled WGS sequence"/>
</dbReference>
<feature type="compositionally biased region" description="Polar residues" evidence="1">
    <location>
        <begin position="427"/>
        <end position="436"/>
    </location>
</feature>
<feature type="compositionally biased region" description="Polar residues" evidence="1">
    <location>
        <begin position="1"/>
        <end position="26"/>
    </location>
</feature>
<protein>
    <submittedName>
        <fullName evidence="2">Uncharacterized protein</fullName>
    </submittedName>
</protein>
<accession>A0A6A5ZCB8</accession>
<reference evidence="2" key="1">
    <citation type="journal article" date="2020" name="Stud. Mycol.">
        <title>101 Dothideomycetes genomes: a test case for predicting lifestyles and emergence of pathogens.</title>
        <authorList>
            <person name="Haridas S."/>
            <person name="Albert R."/>
            <person name="Binder M."/>
            <person name="Bloem J."/>
            <person name="Labutti K."/>
            <person name="Salamov A."/>
            <person name="Andreopoulos B."/>
            <person name="Baker S."/>
            <person name="Barry K."/>
            <person name="Bills G."/>
            <person name="Bluhm B."/>
            <person name="Cannon C."/>
            <person name="Castanera R."/>
            <person name="Culley D."/>
            <person name="Daum C."/>
            <person name="Ezra D."/>
            <person name="Gonzalez J."/>
            <person name="Henrissat B."/>
            <person name="Kuo A."/>
            <person name="Liang C."/>
            <person name="Lipzen A."/>
            <person name="Lutzoni F."/>
            <person name="Magnuson J."/>
            <person name="Mondo S."/>
            <person name="Nolan M."/>
            <person name="Ohm R."/>
            <person name="Pangilinan J."/>
            <person name="Park H.-J."/>
            <person name="Ramirez L."/>
            <person name="Alfaro M."/>
            <person name="Sun H."/>
            <person name="Tritt A."/>
            <person name="Yoshinaga Y."/>
            <person name="Zwiers L.-H."/>
            <person name="Turgeon B."/>
            <person name="Goodwin S."/>
            <person name="Spatafora J."/>
            <person name="Crous P."/>
            <person name="Grigoriev I."/>
        </authorList>
    </citation>
    <scope>NUCLEOTIDE SEQUENCE</scope>
    <source>
        <strain evidence="2">CBS 627.86</strain>
    </source>
</reference>
<evidence type="ECO:0000313" key="3">
    <source>
        <dbReference type="Proteomes" id="UP000799770"/>
    </source>
</evidence>
<proteinExistence type="predicted"/>
<feature type="compositionally biased region" description="Polar residues" evidence="1">
    <location>
        <begin position="282"/>
        <end position="297"/>
    </location>
</feature>
<feature type="compositionally biased region" description="Low complexity" evidence="1">
    <location>
        <begin position="395"/>
        <end position="412"/>
    </location>
</feature>
<sequence>MSTPNSRRSARGGTQTSPAPMSTPKSSALIEPKSEYLRNALEARRAKDITPSPAPATPPVPIQRRVTSDASSVDPWLEQAVSEEEAPKAAPMRRMRRPSEGGIPRLPTQRELQSETEALKQAMFDLNLKLELLKKQNSELKDTLDEANQRIEELEPLEEKNIDLQDDCNRLILRNQTLEDDNAKLEDSNAELREYNAEILKIQEDTVAQMEHLHGALEEAADVIIRSEAANAELKNENARMKAKNGRSEPSQHYYSADDTTSDSSPRKQPPSRIHSIDESRPSTSQTSHFDSDYYSQPASPAVKPKKPSKEGLRFSDRAKTFLELNVKGRRSIQELKKRVSDISMKQSVRPNSPVPEVPQIPESYAAEQTARPVKRTPAKPRPQTAQPPPLDISRTPYRNLPTTPRTPTGPRDGLREMYRSGKSVGSRPSTSSKSPAISKASRDFEQDPNPFLNPPPRNSSRHAQTSSSSEQLRSAHSDTDLSVAELQPSRGVVERYLKLSKPERRKADQDARRSFSSNESNGGSTYESASSFGSY</sequence>
<evidence type="ECO:0000313" key="2">
    <source>
        <dbReference type="EMBL" id="KAF2116081.1"/>
    </source>
</evidence>
<feature type="region of interest" description="Disordered" evidence="1">
    <location>
        <begin position="1"/>
        <end position="109"/>
    </location>
</feature>
<evidence type="ECO:0000256" key="1">
    <source>
        <dbReference type="SAM" id="MobiDB-lite"/>
    </source>
</evidence>
<dbReference type="EMBL" id="ML977321">
    <property type="protein sequence ID" value="KAF2116081.1"/>
    <property type="molecule type" value="Genomic_DNA"/>
</dbReference>
<dbReference type="OrthoDB" id="10251744at2759"/>
<feature type="region of interest" description="Disordered" evidence="1">
    <location>
        <begin position="340"/>
        <end position="536"/>
    </location>
</feature>
<feature type="compositionally biased region" description="Polar residues" evidence="1">
    <location>
        <begin position="462"/>
        <end position="473"/>
    </location>
</feature>
<feature type="compositionally biased region" description="Pro residues" evidence="1">
    <location>
        <begin position="52"/>
        <end position="61"/>
    </location>
</feature>
<name>A0A6A5ZCB8_9PLEO</name>
<feature type="compositionally biased region" description="Basic and acidic residues" evidence="1">
    <location>
        <begin position="32"/>
        <end position="48"/>
    </location>
</feature>
<dbReference type="AlphaFoldDB" id="A0A6A5ZCB8"/>
<keyword evidence="3" id="KW-1185">Reference proteome</keyword>
<organism evidence="2 3">
    <name type="scientific">Lophiotrema nucula</name>
    <dbReference type="NCBI Taxonomy" id="690887"/>
    <lineage>
        <taxon>Eukaryota</taxon>
        <taxon>Fungi</taxon>
        <taxon>Dikarya</taxon>
        <taxon>Ascomycota</taxon>
        <taxon>Pezizomycotina</taxon>
        <taxon>Dothideomycetes</taxon>
        <taxon>Pleosporomycetidae</taxon>
        <taxon>Pleosporales</taxon>
        <taxon>Lophiotremataceae</taxon>
        <taxon>Lophiotrema</taxon>
    </lineage>
</organism>